<reference evidence="2" key="1">
    <citation type="submission" date="2018-02" db="EMBL/GenBank/DDBJ databases">
        <authorList>
            <person name="Hausmann B."/>
        </authorList>
    </citation>
    <scope>NUCLEOTIDE SEQUENCE [LARGE SCALE GENOMIC DNA]</scope>
    <source>
        <strain evidence="2">Peat soil MAG SbF1</strain>
    </source>
</reference>
<gene>
    <name evidence="1" type="ORF">SBF1_1360008</name>
</gene>
<accession>A0A2U3K4E1</accession>
<dbReference type="OrthoDB" id="49627at2"/>
<organism evidence="1 2">
    <name type="scientific">Candidatus Desulfosporosinus infrequens</name>
    <dbReference type="NCBI Taxonomy" id="2043169"/>
    <lineage>
        <taxon>Bacteria</taxon>
        <taxon>Bacillati</taxon>
        <taxon>Bacillota</taxon>
        <taxon>Clostridia</taxon>
        <taxon>Eubacteriales</taxon>
        <taxon>Desulfitobacteriaceae</taxon>
        <taxon>Desulfosporosinus</taxon>
    </lineage>
</organism>
<evidence type="ECO:0000313" key="2">
    <source>
        <dbReference type="Proteomes" id="UP000238916"/>
    </source>
</evidence>
<protein>
    <submittedName>
        <fullName evidence="1">Uncharacterized protein</fullName>
    </submittedName>
</protein>
<proteinExistence type="predicted"/>
<name>A0A2U3K4E1_9FIRM</name>
<dbReference type="Proteomes" id="UP000238916">
    <property type="component" value="Unassembled WGS sequence"/>
</dbReference>
<sequence length="80" mass="9475">MANNNQKDVEWAEAKKKCRLNEETVEMAKEMGLNPRSLIKNIPNKSEQWKAPVSIWIQEMYQKRQEKALKKKARKEKSTD</sequence>
<dbReference type="EMBL" id="OMOF01000042">
    <property type="protein sequence ID" value="SPF34532.1"/>
    <property type="molecule type" value="Genomic_DNA"/>
</dbReference>
<evidence type="ECO:0000313" key="1">
    <source>
        <dbReference type="EMBL" id="SPF34532.1"/>
    </source>
</evidence>
<dbReference type="AlphaFoldDB" id="A0A2U3K4E1"/>